<dbReference type="PANTHER" id="PTHR15239">
    <property type="entry name" value="NUCLEAR EXPORT MEDIATOR FACTOR NEMF"/>
    <property type="match status" value="1"/>
</dbReference>
<dbReference type="PANTHER" id="PTHR15239:SF6">
    <property type="entry name" value="RIBOSOME QUALITY CONTROL COMPLEX SUBUNIT NEMF"/>
    <property type="match status" value="1"/>
</dbReference>
<dbReference type="InterPro" id="IPR008532">
    <property type="entry name" value="NFACT_RNA-bd"/>
</dbReference>
<dbReference type="EMBL" id="AP027370">
    <property type="protein sequence ID" value="BDY12994.1"/>
    <property type="molecule type" value="Genomic_DNA"/>
</dbReference>
<dbReference type="RefSeq" id="WP_286335928.1">
    <property type="nucleotide sequence ID" value="NZ_AP027370.1"/>
</dbReference>
<name>A0ABM8FKP1_9BACT</name>
<feature type="coiled-coil region" evidence="1">
    <location>
        <begin position="186"/>
        <end position="213"/>
    </location>
</feature>
<evidence type="ECO:0000259" key="2">
    <source>
        <dbReference type="Pfam" id="PF05670"/>
    </source>
</evidence>
<dbReference type="Gene3D" id="2.30.310.10">
    <property type="entry name" value="ibrinogen binding protein from staphylococcus aureus domain"/>
    <property type="match status" value="1"/>
</dbReference>
<sequence>MKFYELKAIATYLNGFGQIRSAERIDDNVIRLVFKREDAVGFDLSRGRSEIFAARVNAAVRSYHAPFDTMLKKRFNGAKIIRVDMPQDDKIIRIEASLQGAYKAQKSFLQLEFTGRHTNAIILDENGVVLEALRHVDSDASYRIVKPGVELKPLVPYRGKRAEGEIVEVEAWLEERARVRSERRLVQLKARHAQTLEKKIERLEKALQHLPDKAELENRAQMYAMYASIVLAHLHEIKPYDTELRTEDFEGNPVAIELPALPNPKRIGEHFYALSKRAANKAAHLHIEEENLKSRIAFYRRLLENLQRARNEGEISLLFPPKQQRKKRQAKAQCEIFWIDSFRVMVGRNERENEWVLKNAKAGDIWLHLKDRPSSHCIVQSGGRKQVPKEVIEKAAKICVETSVTQPGSYLVDVTNRRNVKIVKGAHVNYVNYDTIKVQKE</sequence>
<keyword evidence="1" id="KW-0175">Coiled coil</keyword>
<gene>
    <name evidence="3" type="ORF">HCR_11890</name>
    <name evidence="4" type="ORF">HCR_13060</name>
</gene>
<protein>
    <recommendedName>
        <fullName evidence="2">NFACT RNA-binding domain-containing protein</fullName>
    </recommendedName>
</protein>
<evidence type="ECO:0000313" key="5">
    <source>
        <dbReference type="Proteomes" id="UP001321445"/>
    </source>
</evidence>
<evidence type="ECO:0000313" key="3">
    <source>
        <dbReference type="EMBL" id="BDY12877.1"/>
    </source>
</evidence>
<evidence type="ECO:0000313" key="4">
    <source>
        <dbReference type="EMBL" id="BDY12994.1"/>
    </source>
</evidence>
<dbReference type="Proteomes" id="UP001321445">
    <property type="component" value="Chromosome"/>
</dbReference>
<dbReference type="Pfam" id="PF05670">
    <property type="entry name" value="NFACT-R_1"/>
    <property type="match status" value="1"/>
</dbReference>
<dbReference type="InterPro" id="IPR051608">
    <property type="entry name" value="RQC_Subunit_NEMF"/>
</dbReference>
<organism evidence="3 5">
    <name type="scientific">Hydrogenimonas cancrithermarum</name>
    <dbReference type="NCBI Taxonomy" id="2993563"/>
    <lineage>
        <taxon>Bacteria</taxon>
        <taxon>Pseudomonadati</taxon>
        <taxon>Campylobacterota</taxon>
        <taxon>Epsilonproteobacteria</taxon>
        <taxon>Campylobacterales</taxon>
        <taxon>Hydrogenimonadaceae</taxon>
        <taxon>Hydrogenimonas</taxon>
    </lineage>
</organism>
<reference evidence="3 5" key="1">
    <citation type="submission" date="2023-03" db="EMBL/GenBank/DDBJ databases">
        <title>Description of Hydrogenimonas sp. ISO32.</title>
        <authorList>
            <person name="Mino S."/>
            <person name="Fukazawa S."/>
            <person name="Sawabe T."/>
        </authorList>
    </citation>
    <scope>NUCLEOTIDE SEQUENCE [LARGE SCALE GENOMIC DNA]</scope>
    <source>
        <strain evidence="3 5">ISO32</strain>
    </source>
</reference>
<keyword evidence="5" id="KW-1185">Reference proteome</keyword>
<evidence type="ECO:0000256" key="1">
    <source>
        <dbReference type="SAM" id="Coils"/>
    </source>
</evidence>
<dbReference type="Pfam" id="PF05833">
    <property type="entry name" value="NFACT_N"/>
    <property type="match status" value="2"/>
</dbReference>
<feature type="domain" description="NFACT RNA-binding" evidence="2">
    <location>
        <begin position="340"/>
        <end position="405"/>
    </location>
</feature>
<accession>A0ABM8FKP1</accession>
<proteinExistence type="predicted"/>
<dbReference type="EMBL" id="AP027370">
    <property type="protein sequence ID" value="BDY12877.1"/>
    <property type="molecule type" value="Genomic_DNA"/>
</dbReference>